<proteinExistence type="predicted"/>
<dbReference type="AlphaFoldDB" id="A0A061FLL5"/>
<dbReference type="InParanoid" id="A0A061FLL5"/>
<name>A0A061FLL5_THECC</name>
<gene>
    <name evidence="1" type="ORF">TCM_042774</name>
</gene>
<organism evidence="1 2">
    <name type="scientific">Theobroma cacao</name>
    <name type="common">Cacao</name>
    <name type="synonym">Cocoa</name>
    <dbReference type="NCBI Taxonomy" id="3641"/>
    <lineage>
        <taxon>Eukaryota</taxon>
        <taxon>Viridiplantae</taxon>
        <taxon>Streptophyta</taxon>
        <taxon>Embryophyta</taxon>
        <taxon>Tracheophyta</taxon>
        <taxon>Spermatophyta</taxon>
        <taxon>Magnoliopsida</taxon>
        <taxon>eudicotyledons</taxon>
        <taxon>Gunneridae</taxon>
        <taxon>Pentapetalae</taxon>
        <taxon>rosids</taxon>
        <taxon>malvids</taxon>
        <taxon>Malvales</taxon>
        <taxon>Malvaceae</taxon>
        <taxon>Byttnerioideae</taxon>
        <taxon>Theobroma</taxon>
    </lineage>
</organism>
<reference evidence="1 2" key="1">
    <citation type="journal article" date="2013" name="Genome Biol.">
        <title>The genome sequence of the most widely cultivated cacao type and its use to identify candidate genes regulating pod color.</title>
        <authorList>
            <person name="Motamayor J.C."/>
            <person name="Mockaitis K."/>
            <person name="Schmutz J."/>
            <person name="Haiminen N."/>
            <person name="Iii D.L."/>
            <person name="Cornejo O."/>
            <person name="Findley S.D."/>
            <person name="Zheng P."/>
            <person name="Utro F."/>
            <person name="Royaert S."/>
            <person name="Saski C."/>
            <person name="Jenkins J."/>
            <person name="Podicheti R."/>
            <person name="Zhao M."/>
            <person name="Scheffler B.E."/>
            <person name="Stack J.C."/>
            <person name="Feltus F.A."/>
            <person name="Mustiga G.M."/>
            <person name="Amores F."/>
            <person name="Phillips W."/>
            <person name="Marelli J.P."/>
            <person name="May G.D."/>
            <person name="Shapiro H."/>
            <person name="Ma J."/>
            <person name="Bustamante C.D."/>
            <person name="Schnell R.J."/>
            <person name="Main D."/>
            <person name="Gilbert D."/>
            <person name="Parida L."/>
            <person name="Kuhn D.N."/>
        </authorList>
    </citation>
    <scope>NUCLEOTIDE SEQUENCE [LARGE SCALE GENOMIC DNA]</scope>
    <source>
        <strain evidence="2">cv. Matina 1-6</strain>
    </source>
</reference>
<protein>
    <submittedName>
        <fullName evidence="1">Uncharacterized protein</fullName>
    </submittedName>
</protein>
<dbReference type="Gramene" id="EOY18160">
    <property type="protein sequence ID" value="EOY18160"/>
    <property type="gene ID" value="TCM_042774"/>
</dbReference>
<evidence type="ECO:0000313" key="1">
    <source>
        <dbReference type="EMBL" id="EOY18160.1"/>
    </source>
</evidence>
<accession>A0A061FLL5</accession>
<dbReference type="HOGENOM" id="CLU_2417602_0_0_1"/>
<sequence>MLLLSCDIEFGRKLGKENEGMENGTCGNREVALPSGIWISIYWFVHVFFVYFPVTPWPQHHPCLSTGITMLNRGRERRGVGWLRLVAPAAAT</sequence>
<dbReference type="EMBL" id="CM001888">
    <property type="protein sequence ID" value="EOY18160.1"/>
    <property type="molecule type" value="Genomic_DNA"/>
</dbReference>
<evidence type="ECO:0000313" key="2">
    <source>
        <dbReference type="Proteomes" id="UP000026915"/>
    </source>
</evidence>
<keyword evidence="2" id="KW-1185">Reference proteome</keyword>
<dbReference type="Proteomes" id="UP000026915">
    <property type="component" value="Chromosome 10"/>
</dbReference>